<protein>
    <submittedName>
        <fullName evidence="1">Uncharacterized protein</fullName>
    </submittedName>
</protein>
<evidence type="ECO:0000313" key="1">
    <source>
        <dbReference type="EMBL" id="MCD0267149.1"/>
    </source>
</evidence>
<gene>
    <name evidence="1" type="ORF">JWH11_12020</name>
</gene>
<name>A0ABS8NVP0_9XANT</name>
<keyword evidence="2" id="KW-1185">Reference proteome</keyword>
<reference evidence="1" key="1">
    <citation type="submission" date="2021-02" db="EMBL/GenBank/DDBJ databases">
        <title>Copper resistance gene diversity in local Xanthomonas species at agrochemical polluted sites in Trinidad, Trinidad and Tobago.</title>
        <authorList>
            <person name="Ramnarine S.D.B.J."/>
            <person name="Ramsubhag A."/>
            <person name="Jayaraman J."/>
        </authorList>
    </citation>
    <scope>NUCLEOTIDE SEQUENCE</scope>
    <source>
        <strain evidence="1">CaNP6A</strain>
    </source>
</reference>
<sequence>MGAQLRVDQPVEDPCGVIGQVAGRHGRLRVDEVVVIVHVCNRAEFLGLRPILSARTLQREIWISAVAGVSEQVVAIARRALLSAVSESACAAP</sequence>
<organism evidence="1 2">
    <name type="scientific">Xanthomonas melonis</name>
    <dbReference type="NCBI Taxonomy" id="56456"/>
    <lineage>
        <taxon>Bacteria</taxon>
        <taxon>Pseudomonadati</taxon>
        <taxon>Pseudomonadota</taxon>
        <taxon>Gammaproteobacteria</taxon>
        <taxon>Lysobacterales</taxon>
        <taxon>Lysobacteraceae</taxon>
        <taxon>Xanthomonas</taxon>
    </lineage>
</organism>
<dbReference type="EMBL" id="JAFFQI010000194">
    <property type="protein sequence ID" value="MCD0267149.1"/>
    <property type="molecule type" value="Genomic_DNA"/>
</dbReference>
<dbReference type="Proteomes" id="UP001430396">
    <property type="component" value="Unassembled WGS sequence"/>
</dbReference>
<comment type="caution">
    <text evidence="1">The sequence shown here is derived from an EMBL/GenBank/DDBJ whole genome shotgun (WGS) entry which is preliminary data.</text>
</comment>
<accession>A0ABS8NVP0</accession>
<proteinExistence type="predicted"/>
<evidence type="ECO:0000313" key="2">
    <source>
        <dbReference type="Proteomes" id="UP001430396"/>
    </source>
</evidence>
<dbReference type="RefSeq" id="WP_228317995.1">
    <property type="nucleotide sequence ID" value="NZ_JAFFQI010000194.1"/>
</dbReference>